<feature type="region of interest" description="Disordered" evidence="1">
    <location>
        <begin position="65"/>
        <end position="94"/>
    </location>
</feature>
<sequence length="496" mass="54627">MEVIGTLSAALALSNTTNTLNPATESSGSYVLAGISHLRSDFVRPNGLRVCVHSGEMLMTTHILSDPTPHLEKRQQEEEGSDHQTYQGEGSGVMPNGEVFGRLLSRVGSGSDMSNLGSRHEVTSAVFSWRWLLERNDVAPFNHELKSTISSGKRTDDRILTPPGPIHTPRCAGSGRMDDEALIAIDMLREWGEKEKEELFLRHPRLEAYATRELHTPLSAVLTGFPLAGTSMNDRNARPVAMLAPLPKLPSQGMTTTNKRHALASHPSSTDLGLLLNPRASTERNYKPQLGKLLSGFAQEGRQEPLEVASVSHTDDIPEEDDLLSRGLCGRADPILEDRGRVWPWRKGGRIDKRSLPLNDVLLECHFFGVTDILEVLRDDCESDGSDDVLSPNFQDNNELSRSVIGRVVALADRSLRRHAGEDEYGEISTNTDVHFSTAGMQEERNDTFRASHILVDSYQSAEDELGCVVDLWRMAAECAELSSSLTPSTETEVIT</sequence>
<evidence type="ECO:0000256" key="1">
    <source>
        <dbReference type="SAM" id="MobiDB-lite"/>
    </source>
</evidence>
<feature type="region of interest" description="Disordered" evidence="1">
    <location>
        <begin position="153"/>
        <end position="173"/>
    </location>
</feature>
<organism evidence="2 3">
    <name type="scientific">Trypanosoma cruzi</name>
    <dbReference type="NCBI Taxonomy" id="5693"/>
    <lineage>
        <taxon>Eukaryota</taxon>
        <taxon>Discoba</taxon>
        <taxon>Euglenozoa</taxon>
        <taxon>Kinetoplastea</taxon>
        <taxon>Metakinetoplastina</taxon>
        <taxon>Trypanosomatida</taxon>
        <taxon>Trypanosomatidae</taxon>
        <taxon>Trypanosoma</taxon>
        <taxon>Schizotrypanum</taxon>
    </lineage>
</organism>
<dbReference type="VEuPathDB" id="TriTrypDB:BCY84_17477"/>
<proteinExistence type="predicted"/>
<accession>A0A7J6XX73</accession>
<evidence type="ECO:0000313" key="3">
    <source>
        <dbReference type="Proteomes" id="UP000583944"/>
    </source>
</evidence>
<dbReference type="VEuPathDB" id="TriTrypDB:ECC02_008018"/>
<gene>
    <name evidence="2" type="ORF">ECC02_008018</name>
</gene>
<evidence type="ECO:0000313" key="2">
    <source>
        <dbReference type="EMBL" id="KAF5219017.1"/>
    </source>
</evidence>
<dbReference type="EMBL" id="JABDHM010000080">
    <property type="protein sequence ID" value="KAF5219017.1"/>
    <property type="molecule type" value="Genomic_DNA"/>
</dbReference>
<reference evidence="2 3" key="1">
    <citation type="journal article" date="2019" name="Genome Biol. Evol.">
        <title>Nanopore Sequencing Significantly Improves Genome Assembly of the Protozoan Parasite Trypanosoma cruzi.</title>
        <authorList>
            <person name="Diaz-Viraque F."/>
            <person name="Pita S."/>
            <person name="Greif G."/>
            <person name="de Souza R.C.M."/>
            <person name="Iraola G."/>
            <person name="Robello C."/>
        </authorList>
    </citation>
    <scope>NUCLEOTIDE SEQUENCE [LARGE SCALE GENOMIC DNA]</scope>
    <source>
        <strain evidence="2 3">Berenice</strain>
    </source>
</reference>
<comment type="caution">
    <text evidence="2">The sequence shown here is derived from an EMBL/GenBank/DDBJ whole genome shotgun (WGS) entry which is preliminary data.</text>
</comment>
<name>A0A7J6XX73_TRYCR</name>
<protein>
    <submittedName>
        <fullName evidence="2">Uncharacterized protein</fullName>
    </submittedName>
</protein>
<dbReference type="AlphaFoldDB" id="A0A7J6XX73"/>
<dbReference type="Proteomes" id="UP000583944">
    <property type="component" value="Unassembled WGS sequence"/>
</dbReference>